<feature type="compositionally biased region" description="Low complexity" evidence="1">
    <location>
        <begin position="81"/>
        <end position="90"/>
    </location>
</feature>
<feature type="region of interest" description="Disordered" evidence="1">
    <location>
        <begin position="495"/>
        <end position="528"/>
    </location>
</feature>
<keyword evidence="3" id="KW-1185">Reference proteome</keyword>
<name>A0A6A7AN22_9PLEO</name>
<dbReference type="EMBL" id="MU006369">
    <property type="protein sequence ID" value="KAF2844631.1"/>
    <property type="molecule type" value="Genomic_DNA"/>
</dbReference>
<feature type="region of interest" description="Disordered" evidence="1">
    <location>
        <begin position="203"/>
        <end position="292"/>
    </location>
</feature>
<feature type="compositionally biased region" description="Low complexity" evidence="1">
    <location>
        <begin position="370"/>
        <end position="380"/>
    </location>
</feature>
<gene>
    <name evidence="2" type="ORF">T440DRAFT_523330</name>
</gene>
<feature type="compositionally biased region" description="Polar residues" evidence="1">
    <location>
        <begin position="325"/>
        <end position="342"/>
    </location>
</feature>
<feature type="region of interest" description="Disordered" evidence="1">
    <location>
        <begin position="768"/>
        <end position="806"/>
    </location>
</feature>
<feature type="region of interest" description="Disordered" evidence="1">
    <location>
        <begin position="370"/>
        <end position="434"/>
    </location>
</feature>
<protein>
    <submittedName>
        <fullName evidence="2">Uncharacterized protein</fullName>
    </submittedName>
</protein>
<feature type="compositionally biased region" description="Polar residues" evidence="1">
    <location>
        <begin position="264"/>
        <end position="292"/>
    </location>
</feature>
<dbReference type="AlphaFoldDB" id="A0A6A7AN22"/>
<dbReference type="OrthoDB" id="3795043at2759"/>
<dbReference type="Proteomes" id="UP000799423">
    <property type="component" value="Unassembled WGS sequence"/>
</dbReference>
<feature type="compositionally biased region" description="Polar residues" evidence="1">
    <location>
        <begin position="631"/>
        <end position="641"/>
    </location>
</feature>
<organism evidence="2 3">
    <name type="scientific">Plenodomus tracheiphilus IPT5</name>
    <dbReference type="NCBI Taxonomy" id="1408161"/>
    <lineage>
        <taxon>Eukaryota</taxon>
        <taxon>Fungi</taxon>
        <taxon>Dikarya</taxon>
        <taxon>Ascomycota</taxon>
        <taxon>Pezizomycotina</taxon>
        <taxon>Dothideomycetes</taxon>
        <taxon>Pleosporomycetidae</taxon>
        <taxon>Pleosporales</taxon>
        <taxon>Pleosporineae</taxon>
        <taxon>Leptosphaeriaceae</taxon>
        <taxon>Plenodomus</taxon>
    </lineage>
</organism>
<evidence type="ECO:0000313" key="3">
    <source>
        <dbReference type="Proteomes" id="UP000799423"/>
    </source>
</evidence>
<feature type="region of interest" description="Disordered" evidence="1">
    <location>
        <begin position="735"/>
        <end position="755"/>
    </location>
</feature>
<feature type="compositionally biased region" description="Low complexity" evidence="1">
    <location>
        <begin position="247"/>
        <end position="263"/>
    </location>
</feature>
<sequence>MSTLRPFEAAQPSARNITSFECDKQQTSDMAFTPRSALDDGMHGNNASAPFSTPYVGSLSIDLPLYSRATLTIESVRDSSHVSSCSTRRLSGSDAGTAHNLHGGSQTAHLDSRTVGHVGQASHSPRKSLPSHWLSKGSGPNLATAKRAKERSHRKDSQHGSPIETKTIHAARSSVDIGNSYGVESPTYLTKEALAAVENDIASPTTTYGPNKLRRSPSKPSWRSPTASPLRSSPGQQTAINAKSSPSRSALLNLSTASSSHSRGPSSVAASCGTFHTANESPVRSPSGTELSFQSAPEHIEDTELPHLKLDADSELLQPSQHRINASPPKQQAATVGNSSQPKPKLALHIPGADSIANADSSVTLVSTAGSSATNTSSSSPEHYQPVSRIPRVTGSIKSGSAYSATRSSTLKQTKSARSSAAKSNFQQNQIDKPHQVPLPKTHVAQSVRHVRTVDSSGTTPMLSHHSVQETHRLADTQDPGSMTRLTTLEQLNQPASGTERTGLTLQGNPVDLPEYSGNEQSSRATSATTIKAPPMLRDPVLSDSAIIYSRKKGNDLGIILGTTSCPSMLDLRKTIVMMAQTLDLTVGVGNLDMCDAIKTFEYAAPASVSPIASSVRGRSDRYVPEMRRPTGSQHSLQSGPGSELRATAPNFVPQPVLDKPTEIEPTPTLTPPQFEQAPWFPLDMSGFDMHGIPWFYYMYPVQFAYDQGFRNGRIKSPRKVKTKKRRHLMSSLLDAQESSADPGSHASEVASAVPPPAIIHRRLASSELMPPPPIPVHGRQQGSIENSLRGGNRTKAQDSEVSRNVHDSDIPFARQLDVIAQQDVLCNNTNANRSRDAIVNLTDIENVSPYHGSRNAPYTNYHTVSMRHGRYHHRHAGNGLYNGRGSGGVPMYATTPFPDPSPPQGRPPVGAGGTTAIVGTEACGLADVVLAAELGGGMPCNTCAPDH</sequence>
<reference evidence="2" key="1">
    <citation type="submission" date="2020-01" db="EMBL/GenBank/DDBJ databases">
        <authorList>
            <consortium name="DOE Joint Genome Institute"/>
            <person name="Haridas S."/>
            <person name="Albert R."/>
            <person name="Binder M."/>
            <person name="Bloem J."/>
            <person name="Labutti K."/>
            <person name="Salamov A."/>
            <person name="Andreopoulos B."/>
            <person name="Baker S.E."/>
            <person name="Barry K."/>
            <person name="Bills G."/>
            <person name="Bluhm B.H."/>
            <person name="Cannon C."/>
            <person name="Castanera R."/>
            <person name="Culley D.E."/>
            <person name="Daum C."/>
            <person name="Ezra D."/>
            <person name="Gonzalez J.B."/>
            <person name="Henrissat B."/>
            <person name="Kuo A."/>
            <person name="Liang C."/>
            <person name="Lipzen A."/>
            <person name="Lutzoni F."/>
            <person name="Magnuson J."/>
            <person name="Mondo S."/>
            <person name="Nolan M."/>
            <person name="Ohm R."/>
            <person name="Pangilinan J."/>
            <person name="Park H.-J."/>
            <person name="Ramirez L."/>
            <person name="Alfaro M."/>
            <person name="Sun H."/>
            <person name="Tritt A."/>
            <person name="Yoshinaga Y."/>
            <person name="Zwiers L.-H."/>
            <person name="Turgeon B.G."/>
            <person name="Goodwin S.B."/>
            <person name="Spatafora J.W."/>
            <person name="Crous P.W."/>
            <person name="Grigoriev I.V."/>
        </authorList>
    </citation>
    <scope>NUCLEOTIDE SEQUENCE</scope>
    <source>
        <strain evidence="2">IPT5</strain>
    </source>
</reference>
<accession>A0A6A7AN22</accession>
<feature type="compositionally biased region" description="Polar residues" evidence="1">
    <location>
        <begin position="396"/>
        <end position="431"/>
    </location>
</feature>
<feature type="compositionally biased region" description="Polar residues" evidence="1">
    <location>
        <begin position="226"/>
        <end position="246"/>
    </location>
</feature>
<feature type="compositionally biased region" description="Basic and acidic residues" evidence="1">
    <location>
        <begin position="796"/>
        <end position="806"/>
    </location>
</feature>
<feature type="compositionally biased region" description="Polar residues" evidence="1">
    <location>
        <begin position="495"/>
        <end position="508"/>
    </location>
</feature>
<feature type="region of interest" description="Disordered" evidence="1">
    <location>
        <begin position="325"/>
        <end position="345"/>
    </location>
</feature>
<proteinExistence type="predicted"/>
<feature type="region of interest" description="Disordered" evidence="1">
    <location>
        <begin position="77"/>
        <end position="171"/>
    </location>
</feature>
<evidence type="ECO:0000313" key="2">
    <source>
        <dbReference type="EMBL" id="KAF2844631.1"/>
    </source>
</evidence>
<feature type="region of interest" description="Disordered" evidence="1">
    <location>
        <begin position="625"/>
        <end position="647"/>
    </location>
</feature>
<evidence type="ECO:0000256" key="1">
    <source>
        <dbReference type="SAM" id="MobiDB-lite"/>
    </source>
</evidence>
<feature type="compositionally biased region" description="Polar residues" evidence="1">
    <location>
        <begin position="518"/>
        <end position="528"/>
    </location>
</feature>